<dbReference type="EMBL" id="CP111026">
    <property type="protein sequence ID" value="WAR28590.1"/>
    <property type="molecule type" value="Genomic_DNA"/>
</dbReference>
<comment type="subcellular location">
    <subcellularLocation>
        <location evidence="1">Endoplasmic reticulum membrane</location>
        <topology evidence="1">Multi-pass membrane protein</topology>
    </subcellularLocation>
</comment>
<organism evidence="10 11">
    <name type="scientific">Mya arenaria</name>
    <name type="common">Soft-shell clam</name>
    <dbReference type="NCBI Taxonomy" id="6604"/>
    <lineage>
        <taxon>Eukaryota</taxon>
        <taxon>Metazoa</taxon>
        <taxon>Spiralia</taxon>
        <taxon>Lophotrochozoa</taxon>
        <taxon>Mollusca</taxon>
        <taxon>Bivalvia</taxon>
        <taxon>Autobranchia</taxon>
        <taxon>Heteroconchia</taxon>
        <taxon>Euheterodonta</taxon>
        <taxon>Imparidentia</taxon>
        <taxon>Neoheterodontei</taxon>
        <taxon>Myida</taxon>
        <taxon>Myoidea</taxon>
        <taxon>Myidae</taxon>
        <taxon>Mya</taxon>
    </lineage>
</organism>
<feature type="region of interest" description="Disordered" evidence="8">
    <location>
        <begin position="216"/>
        <end position="263"/>
    </location>
</feature>
<dbReference type="Pfam" id="PF03901">
    <property type="entry name" value="Glyco_transf_22"/>
    <property type="match status" value="1"/>
</dbReference>
<evidence type="ECO:0000256" key="5">
    <source>
        <dbReference type="ARBA" id="ARBA00022824"/>
    </source>
</evidence>
<evidence type="ECO:0000256" key="3">
    <source>
        <dbReference type="ARBA" id="ARBA00022679"/>
    </source>
</evidence>
<protein>
    <submittedName>
        <fullName evidence="10">PIGZ-like protein</fullName>
    </submittedName>
</protein>
<feature type="non-terminal residue" evidence="10">
    <location>
        <position position="263"/>
    </location>
</feature>
<evidence type="ECO:0000256" key="2">
    <source>
        <dbReference type="ARBA" id="ARBA00022676"/>
    </source>
</evidence>
<evidence type="ECO:0000256" key="4">
    <source>
        <dbReference type="ARBA" id="ARBA00022692"/>
    </source>
</evidence>
<accession>A0ABY7G341</accession>
<evidence type="ECO:0000256" key="1">
    <source>
        <dbReference type="ARBA" id="ARBA00004477"/>
    </source>
</evidence>
<feature type="compositionally biased region" description="Basic and acidic residues" evidence="8">
    <location>
        <begin position="220"/>
        <end position="238"/>
    </location>
</feature>
<keyword evidence="7 9" id="KW-0472">Membrane</keyword>
<evidence type="ECO:0000256" key="8">
    <source>
        <dbReference type="SAM" id="MobiDB-lite"/>
    </source>
</evidence>
<evidence type="ECO:0000256" key="9">
    <source>
        <dbReference type="SAM" id="Phobius"/>
    </source>
</evidence>
<sequence>MTLNDTTCPPDFPRPYCLPSLKPTSQSVLTILSSSRVPLTYRTGAMKQLVIWFALIVVRLAWTLLPQASYIHPDEFFQTVEVVAGDVFNTSIVRTWEFTSTFPLRSITVNKILFHPSFRLLDHLSTAGIVTLSGYSVLIASRLHKFERETSVKKDKRKETTPSEIYAELISDSSPDGFELRHKTAFARARRRVHSSESENTEANVVETKGNSYNQCSYSERIEKDIPENLSVKQDKNNAIDMFSSNSQSSDSKDKTVSQKPVS</sequence>
<keyword evidence="4 9" id="KW-0812">Transmembrane</keyword>
<feature type="transmembrane region" description="Helical" evidence="9">
    <location>
        <begin position="49"/>
        <end position="65"/>
    </location>
</feature>
<dbReference type="InterPro" id="IPR005599">
    <property type="entry name" value="GPI_mannosylTrfase"/>
</dbReference>
<dbReference type="Proteomes" id="UP001164746">
    <property type="component" value="Chromosome 15"/>
</dbReference>
<keyword evidence="3" id="KW-0808">Transferase</keyword>
<keyword evidence="11" id="KW-1185">Reference proteome</keyword>
<reference evidence="10" key="1">
    <citation type="submission" date="2022-11" db="EMBL/GenBank/DDBJ databases">
        <title>Centuries of genome instability and evolution in soft-shell clam transmissible cancer (bioRxiv).</title>
        <authorList>
            <person name="Hart S.F.M."/>
            <person name="Yonemitsu M.A."/>
            <person name="Giersch R.M."/>
            <person name="Beal B.F."/>
            <person name="Arriagada G."/>
            <person name="Davis B.W."/>
            <person name="Ostrander E.A."/>
            <person name="Goff S.P."/>
            <person name="Metzger M.J."/>
        </authorList>
    </citation>
    <scope>NUCLEOTIDE SEQUENCE</scope>
    <source>
        <strain evidence="10">MELC-2E11</strain>
        <tissue evidence="10">Siphon/mantle</tissue>
    </source>
</reference>
<evidence type="ECO:0000256" key="7">
    <source>
        <dbReference type="ARBA" id="ARBA00023136"/>
    </source>
</evidence>
<evidence type="ECO:0000313" key="11">
    <source>
        <dbReference type="Proteomes" id="UP001164746"/>
    </source>
</evidence>
<name>A0ABY7G341_MYAAR</name>
<proteinExistence type="predicted"/>
<keyword evidence="6 9" id="KW-1133">Transmembrane helix</keyword>
<keyword evidence="5" id="KW-0256">Endoplasmic reticulum</keyword>
<evidence type="ECO:0000256" key="6">
    <source>
        <dbReference type="ARBA" id="ARBA00022989"/>
    </source>
</evidence>
<keyword evidence="2" id="KW-0328">Glycosyltransferase</keyword>
<gene>
    <name evidence="10" type="ORF">MAR_014294</name>
</gene>
<evidence type="ECO:0000313" key="10">
    <source>
        <dbReference type="EMBL" id="WAR28590.1"/>
    </source>
</evidence>